<dbReference type="InterPro" id="IPR011199">
    <property type="entry name" value="Bacillithiol_biosynth_BshC"/>
</dbReference>
<name>A0A1L3MSP0_9BACI</name>
<dbReference type="AlphaFoldDB" id="A0A1L3MSP0"/>
<comment type="similarity">
    <text evidence="3">Belongs to the BshC family.</text>
</comment>
<keyword evidence="2" id="KW-0175">Coiled coil</keyword>
<proteinExistence type="inferred from homology"/>
<evidence type="ECO:0000256" key="1">
    <source>
        <dbReference type="ARBA" id="ARBA00022598"/>
    </source>
</evidence>
<dbReference type="InterPro" id="IPR055399">
    <property type="entry name" value="CC_BshC"/>
</dbReference>
<dbReference type="OrthoDB" id="9765151at2"/>
<dbReference type="STRING" id="1547283.A9C19_11670"/>
<evidence type="ECO:0000259" key="4">
    <source>
        <dbReference type="Pfam" id="PF10079"/>
    </source>
</evidence>
<dbReference type="EMBL" id="CP016020">
    <property type="protein sequence ID" value="APH05355.1"/>
    <property type="molecule type" value="Genomic_DNA"/>
</dbReference>
<evidence type="ECO:0000256" key="2">
    <source>
        <dbReference type="ARBA" id="ARBA00023054"/>
    </source>
</evidence>
<reference evidence="6 7" key="1">
    <citation type="journal article" date="2016" name="Sci. Rep.">
        <title>Complete genome sequence and transcriptomic analysis of a novel marine strain Bacillus weihaiensis reveals the mechanism of brown algae degradation.</title>
        <authorList>
            <person name="Zhu Y."/>
            <person name="Chen P."/>
            <person name="Bao Y."/>
            <person name="Men Y."/>
            <person name="Zeng Y."/>
            <person name="Yang J."/>
            <person name="Sun J."/>
            <person name="Sun Y."/>
        </authorList>
    </citation>
    <scope>NUCLEOTIDE SEQUENCE [LARGE SCALE GENOMIC DNA]</scope>
    <source>
        <strain evidence="6 7">Alg07</strain>
    </source>
</reference>
<dbReference type="InterPro" id="IPR055398">
    <property type="entry name" value="Rossmann-like_BshC"/>
</dbReference>
<evidence type="ECO:0000313" key="6">
    <source>
        <dbReference type="EMBL" id="APH05355.1"/>
    </source>
</evidence>
<dbReference type="NCBIfam" id="TIGR03998">
    <property type="entry name" value="thiol_BshC"/>
    <property type="match status" value="1"/>
</dbReference>
<dbReference type="PIRSF" id="PIRSF012535">
    <property type="entry name" value="UCP012535"/>
    <property type="match status" value="1"/>
</dbReference>
<dbReference type="Pfam" id="PF10079">
    <property type="entry name" value="Rossmann-like_BshC"/>
    <property type="match status" value="1"/>
</dbReference>
<evidence type="ECO:0000256" key="3">
    <source>
        <dbReference type="HAMAP-Rule" id="MF_01867"/>
    </source>
</evidence>
<dbReference type="RefSeq" id="WP_072580146.1">
    <property type="nucleotide sequence ID" value="NZ_CP016020.1"/>
</dbReference>
<protein>
    <recommendedName>
        <fullName evidence="3">Putative cysteine ligase BshC</fullName>
        <ecNumber evidence="3">6.-.-.-</ecNumber>
    </recommendedName>
</protein>
<dbReference type="Proteomes" id="UP000181936">
    <property type="component" value="Chromosome"/>
</dbReference>
<accession>A0A1L3MSP0</accession>
<evidence type="ECO:0000313" key="7">
    <source>
        <dbReference type="Proteomes" id="UP000181936"/>
    </source>
</evidence>
<organism evidence="6 7">
    <name type="scientific">Bacillus weihaiensis</name>
    <dbReference type="NCBI Taxonomy" id="1547283"/>
    <lineage>
        <taxon>Bacteria</taxon>
        <taxon>Bacillati</taxon>
        <taxon>Bacillota</taxon>
        <taxon>Bacilli</taxon>
        <taxon>Bacillales</taxon>
        <taxon>Bacillaceae</taxon>
        <taxon>Bacillus</taxon>
    </lineage>
</organism>
<gene>
    <name evidence="3" type="primary">bshC</name>
    <name evidence="6" type="ORF">A9C19_11670</name>
</gene>
<dbReference type="KEGG" id="bwh:A9C19_11670"/>
<dbReference type="HAMAP" id="MF_01867">
    <property type="entry name" value="BshC"/>
    <property type="match status" value="1"/>
</dbReference>
<feature type="domain" description="Bacillithiol biosynthesis BshC C-terminal coiled-coil" evidence="5">
    <location>
        <begin position="383"/>
        <end position="542"/>
    </location>
</feature>
<dbReference type="Pfam" id="PF24850">
    <property type="entry name" value="CC_BshC"/>
    <property type="match status" value="1"/>
</dbReference>
<dbReference type="GO" id="GO:0016874">
    <property type="term" value="F:ligase activity"/>
    <property type="evidence" value="ECO:0007669"/>
    <property type="project" value="UniProtKB-UniRule"/>
</dbReference>
<dbReference type="EC" id="6.-.-.-" evidence="3"/>
<feature type="domain" description="Bacillithiol biosynthesis BshC N-terminal Rossmann-like" evidence="4">
    <location>
        <begin position="1"/>
        <end position="381"/>
    </location>
</feature>
<keyword evidence="1 3" id="KW-0436">Ligase</keyword>
<evidence type="ECO:0000259" key="5">
    <source>
        <dbReference type="Pfam" id="PF24850"/>
    </source>
</evidence>
<comment type="function">
    <text evidence="3">Involved in bacillithiol (BSH) biosynthesis. May catalyze the last step of the pathway, the addition of cysteine to glucosamine malate (GlcN-Mal) to generate BSH.</text>
</comment>
<keyword evidence="7" id="KW-1185">Reference proteome</keyword>
<sequence length="542" mass="62828">MEIVELSLRSSNQFMNDFNQKTLESDLFFDYDVQSSGVYKSRVADINKRTFQREKLASYLESYNEKFSPNNQRVLKNIDSLRRQDSVVVISGQQAGLLTGPLYTIHKIISVLVLAKEQEEKLGIPVIPIFWIAGEDHDFAEINHVYINKHTIPKKHAIKDTQLKKKSVAQLEIDEHKTVEWMEKVFESYGETQFTNSLLVNLKKSLKKSKTYVEFFENIIMEMFQKEGLVLINSGDPTLRDLEKEYFLQLIDNNEAIHDAVRAQQQRMKDKAYTPIIEMGINSTNIFYQINEERFLLERLDNGNYGVTDLGVNLSKAELIDVLNVHPERFSNNVITRPIMQEWLFPTLAFVAGPGEVTYWAELKQAFSVVGLKMPPVVPRLMMTMLERSVDRNIQETRVTIEEVLEHGVANAMDSFMQSVTPVDMNPLVNDAKKEIDRIHQALIASALQIDKSLEPMLRKNGVFIQENLDFLLKAVEKRQKDQHEVQLSKFRKIELSLLPSLQPQERIWNVFYYLNKYGPNFVNDLLNLSYSFNEKHKIVKL</sequence>